<feature type="transmembrane region" description="Helical" evidence="1">
    <location>
        <begin position="529"/>
        <end position="546"/>
    </location>
</feature>
<feature type="domain" description="NACHT" evidence="2">
    <location>
        <begin position="135"/>
        <end position="256"/>
    </location>
</feature>
<dbReference type="AlphaFoldDB" id="A0A964XPV1"/>
<dbReference type="SUPFAM" id="SSF52540">
    <property type="entry name" value="P-loop containing nucleoside triphosphate hydrolases"/>
    <property type="match status" value="1"/>
</dbReference>
<feature type="transmembrane region" description="Helical" evidence="1">
    <location>
        <begin position="459"/>
        <end position="479"/>
    </location>
</feature>
<evidence type="ECO:0000259" key="2">
    <source>
        <dbReference type="PROSITE" id="PS50837"/>
    </source>
</evidence>
<evidence type="ECO:0000313" key="3">
    <source>
        <dbReference type="EMBL" id="NBE55162.1"/>
    </source>
</evidence>
<feature type="transmembrane region" description="Helical" evidence="1">
    <location>
        <begin position="430"/>
        <end position="453"/>
    </location>
</feature>
<dbReference type="InterPro" id="IPR007111">
    <property type="entry name" value="NACHT_NTPase"/>
</dbReference>
<evidence type="ECO:0000313" key="4">
    <source>
        <dbReference type="Proteomes" id="UP000598297"/>
    </source>
</evidence>
<accession>A0A964XPV1</accession>
<feature type="transmembrane region" description="Helical" evidence="1">
    <location>
        <begin position="32"/>
        <end position="51"/>
    </location>
</feature>
<dbReference type="InterPro" id="IPR027417">
    <property type="entry name" value="P-loop_NTPase"/>
</dbReference>
<dbReference type="Pfam" id="PF05729">
    <property type="entry name" value="NACHT"/>
    <property type="match status" value="1"/>
</dbReference>
<proteinExistence type="predicted"/>
<dbReference type="Proteomes" id="UP000598297">
    <property type="component" value="Unassembled WGS sequence"/>
</dbReference>
<sequence>MTTRERVILALWLAGGAVAVWAVIHFGFEPVTAVLGIGGTLLVTFPAKAALARTWAWNAERSAGEQLDAAAAALNHAVEQHWRSEAGRRRQHLAVDRIPVRWDTAHDPRARTATHPLPERGSLDELVDDYTDRPSRLVVVGAAGAGKTGLCVDLTLALCRRADPQRVPVLLQLSTWQPELSFQDWIVRRIADDYRFLADTARYGADAAGELLRHDRLLPVLDGLDELPSGLRAQVIRALRDNTHLPAETVLTCRPDEYRATSAEEPLPDSRVVRLLPVPVDDSVGYLESHFPDDLDRWRPVLRALRADPAGPLAGALSRPLLLFLARAAFQARDSTPEVLLDTARFGTRELIEAYLLDTFVPVVFAAPPRGADDGNPARPSRSWPVERAARYLGSLAGRLEARRAGGERGAGEVSWWELRDLYAIPRYPYIVVPAVVGTVVCAALGLLVFGLFGRPEFGAVFGAAVGVVCSPLLGLVRAEPPRRFAPRRPRQRERVLRRPLLVDLTFGLIGLVAGGLIAGLLYSVTYGLAAGLAFGLVFSSARRFTRPTEPRQVVTPLRSLRDDRNAVLYAWLYGAVAGAVVGGFLATAGADRARDALVVSVSPAVQGLLGAGVGALLSGAGAGLVVLSTSAWGHYTTARWWLAWRGQTPRDLAAFLDDAHKVGVLRSTGAHYQFRHASLQHRLAGPVRVPAQPSARVPGGSAAH</sequence>
<feature type="transmembrane region" description="Helical" evidence="1">
    <location>
        <begin position="500"/>
        <end position="523"/>
    </location>
</feature>
<gene>
    <name evidence="3" type="ORF">GUY60_27810</name>
</gene>
<protein>
    <submittedName>
        <fullName evidence="3">NACHT domain-containing protein</fullName>
    </submittedName>
</protein>
<organism evidence="3 4">
    <name type="scientific">Streptomyces boluensis</name>
    <dbReference type="NCBI Taxonomy" id="1775135"/>
    <lineage>
        <taxon>Bacteria</taxon>
        <taxon>Bacillati</taxon>
        <taxon>Actinomycetota</taxon>
        <taxon>Actinomycetes</taxon>
        <taxon>Kitasatosporales</taxon>
        <taxon>Streptomycetaceae</taxon>
        <taxon>Streptomyces</taxon>
    </lineage>
</organism>
<keyword evidence="4" id="KW-1185">Reference proteome</keyword>
<reference evidence="3" key="1">
    <citation type="submission" date="2020-01" db="EMBL/GenBank/DDBJ databases">
        <title>Whole-genome analyses of novel actinobacteria.</title>
        <authorList>
            <person name="Sahin N."/>
        </authorList>
    </citation>
    <scope>NUCLEOTIDE SEQUENCE</scope>
    <source>
        <strain evidence="3">YC537</strain>
    </source>
</reference>
<keyword evidence="1" id="KW-0472">Membrane</keyword>
<keyword evidence="1" id="KW-0812">Transmembrane</keyword>
<dbReference type="OrthoDB" id="419058at2"/>
<feature type="transmembrane region" description="Helical" evidence="1">
    <location>
        <begin position="567"/>
        <end position="589"/>
    </location>
</feature>
<comment type="caution">
    <text evidence="3">The sequence shown here is derived from an EMBL/GenBank/DDBJ whole genome shotgun (WGS) entry which is preliminary data.</text>
</comment>
<dbReference type="EMBL" id="JAAAHS010000289">
    <property type="protein sequence ID" value="NBE55162.1"/>
    <property type="molecule type" value="Genomic_DNA"/>
</dbReference>
<dbReference type="Gene3D" id="3.40.50.300">
    <property type="entry name" value="P-loop containing nucleotide triphosphate hydrolases"/>
    <property type="match status" value="1"/>
</dbReference>
<keyword evidence="1" id="KW-1133">Transmembrane helix</keyword>
<evidence type="ECO:0000256" key="1">
    <source>
        <dbReference type="SAM" id="Phobius"/>
    </source>
</evidence>
<name>A0A964XPV1_9ACTN</name>
<dbReference type="RefSeq" id="WP_161702660.1">
    <property type="nucleotide sequence ID" value="NZ_JAAAHS010000289.1"/>
</dbReference>
<feature type="transmembrane region" description="Helical" evidence="1">
    <location>
        <begin position="609"/>
        <end position="633"/>
    </location>
</feature>
<dbReference type="PROSITE" id="PS50837">
    <property type="entry name" value="NACHT"/>
    <property type="match status" value="1"/>
</dbReference>